<sequence>MKTYSSFSSDRPVGGGGGRKSAAADAAGAAWSPSAEDAMGFVQMVKEAFKERHPERYRIFLRVMDDFRNQRVGVAEVTSTAAALFRDTPDLALGFNVFLPKGHRIQPGIDDLAAYFIRDMNLDDDGGDDDGR</sequence>
<comment type="subcellular location">
    <subcellularLocation>
        <location evidence="1 3">Nucleus</location>
    </subcellularLocation>
</comment>
<dbReference type="InterPro" id="IPR039774">
    <property type="entry name" value="Sin3-like"/>
</dbReference>
<dbReference type="InterPro" id="IPR036600">
    <property type="entry name" value="PAH_sf"/>
</dbReference>
<dbReference type="Pfam" id="PF02671">
    <property type="entry name" value="PAH"/>
    <property type="match status" value="1"/>
</dbReference>
<dbReference type="Proteomes" id="UP001497457">
    <property type="component" value="Chromosome 18b"/>
</dbReference>
<organism evidence="5 6">
    <name type="scientific">Urochloa decumbens</name>
    <dbReference type="NCBI Taxonomy" id="240449"/>
    <lineage>
        <taxon>Eukaryota</taxon>
        <taxon>Viridiplantae</taxon>
        <taxon>Streptophyta</taxon>
        <taxon>Embryophyta</taxon>
        <taxon>Tracheophyta</taxon>
        <taxon>Spermatophyta</taxon>
        <taxon>Magnoliopsida</taxon>
        <taxon>Liliopsida</taxon>
        <taxon>Poales</taxon>
        <taxon>Poaceae</taxon>
        <taxon>PACMAD clade</taxon>
        <taxon>Panicoideae</taxon>
        <taxon>Panicodae</taxon>
        <taxon>Paniceae</taxon>
        <taxon>Melinidinae</taxon>
        <taxon>Urochloa</taxon>
    </lineage>
</organism>
<evidence type="ECO:0000313" key="5">
    <source>
        <dbReference type="EMBL" id="CAL4957663.1"/>
    </source>
</evidence>
<name>A0ABC8ZAU2_9POAL</name>
<evidence type="ECO:0000256" key="2">
    <source>
        <dbReference type="ARBA" id="ARBA00023242"/>
    </source>
</evidence>
<accession>A0ABC8ZAU2</accession>
<dbReference type="GO" id="GO:0005634">
    <property type="term" value="C:nucleus"/>
    <property type="evidence" value="ECO:0007669"/>
    <property type="project" value="UniProtKB-SubCell"/>
</dbReference>
<dbReference type="PROSITE" id="PS51477">
    <property type="entry name" value="PAH"/>
    <property type="match status" value="1"/>
</dbReference>
<evidence type="ECO:0000256" key="4">
    <source>
        <dbReference type="SAM" id="MobiDB-lite"/>
    </source>
</evidence>
<evidence type="ECO:0000256" key="3">
    <source>
        <dbReference type="PROSITE-ProRule" id="PRU00810"/>
    </source>
</evidence>
<keyword evidence="6" id="KW-1185">Reference proteome</keyword>
<dbReference type="Gene3D" id="1.20.1160.11">
    <property type="entry name" value="Paired amphipathic helix"/>
    <property type="match status" value="1"/>
</dbReference>
<keyword evidence="2 3" id="KW-0539">Nucleus</keyword>
<dbReference type="AlphaFoldDB" id="A0ABC8ZAU2"/>
<evidence type="ECO:0000313" key="6">
    <source>
        <dbReference type="Proteomes" id="UP001497457"/>
    </source>
</evidence>
<dbReference type="EMBL" id="OZ075128">
    <property type="protein sequence ID" value="CAL4957663.1"/>
    <property type="molecule type" value="Genomic_DNA"/>
</dbReference>
<dbReference type="InterPro" id="IPR003822">
    <property type="entry name" value="PAH"/>
</dbReference>
<reference evidence="5 6" key="2">
    <citation type="submission" date="2024-10" db="EMBL/GenBank/DDBJ databases">
        <authorList>
            <person name="Ryan C."/>
        </authorList>
    </citation>
    <scope>NUCLEOTIDE SEQUENCE [LARGE SCALE GENOMIC DNA]</scope>
</reference>
<reference evidence="6" key="1">
    <citation type="submission" date="2024-06" db="EMBL/GenBank/DDBJ databases">
        <authorList>
            <person name="Ryan C."/>
        </authorList>
    </citation>
    <scope>NUCLEOTIDE SEQUENCE [LARGE SCALE GENOMIC DNA]</scope>
</reference>
<feature type="region of interest" description="Disordered" evidence="4">
    <location>
        <begin position="1"/>
        <end position="27"/>
    </location>
</feature>
<dbReference type="PANTHER" id="PTHR12346">
    <property type="entry name" value="SIN3B-RELATED"/>
    <property type="match status" value="1"/>
</dbReference>
<evidence type="ECO:0000256" key="1">
    <source>
        <dbReference type="ARBA" id="ARBA00004123"/>
    </source>
</evidence>
<protein>
    <submittedName>
        <fullName evidence="5">Uncharacterized protein</fullName>
    </submittedName>
</protein>
<dbReference type="PANTHER" id="PTHR12346:SF50">
    <property type="entry name" value="HISTONE DEACETYLASE INTERACTING DOMAIN-CONTAINING PROTEIN"/>
    <property type="match status" value="1"/>
</dbReference>
<gene>
    <name evidence="5" type="ORF">URODEC1_LOCUS42688</name>
</gene>
<proteinExistence type="predicted"/>
<dbReference type="SUPFAM" id="SSF47762">
    <property type="entry name" value="PAH2 domain"/>
    <property type="match status" value="1"/>
</dbReference>